<dbReference type="EMBL" id="KQ998998">
    <property type="protein sequence ID" value="KZV42569.1"/>
    <property type="molecule type" value="Genomic_DNA"/>
</dbReference>
<accession>A0A2Z7C7S9</accession>
<evidence type="ECO:0000313" key="2">
    <source>
        <dbReference type="Proteomes" id="UP000250235"/>
    </source>
</evidence>
<dbReference type="AlphaFoldDB" id="A0A2Z7C7S9"/>
<proteinExistence type="predicted"/>
<name>A0A2Z7C7S9_9LAMI</name>
<sequence length="318" mass="37426">MDQQMREFRVTSCWFGVEEVERRRFVNLTNKEFSSWTFSKANPTADDLAKQFQQQRSSSDNSAAMQNQQQRKFSRGDFIFSTIQVLLREARFFVQKASPWKFEKIPHAYKGKFRAVTVELRESEKQQFCTPKVCEISAEFLAKVLCKRRFSRRWYGDGKAINRLIRAHDKVTLSRRSMDKVIHYHERLMGQLEELCTKKDEEMKSLEFETLCSEKAVVYFDNGFNGCLVQFLANGYSKEEHPATFIDVVQELEDMPEDDHIWLEQILDEPALSWYAWLSSGPYKSLKQILRVGDFPRERFRLSVGQHWVLAFSFGDGI</sequence>
<organism evidence="1 2">
    <name type="scientific">Dorcoceras hygrometricum</name>
    <dbReference type="NCBI Taxonomy" id="472368"/>
    <lineage>
        <taxon>Eukaryota</taxon>
        <taxon>Viridiplantae</taxon>
        <taxon>Streptophyta</taxon>
        <taxon>Embryophyta</taxon>
        <taxon>Tracheophyta</taxon>
        <taxon>Spermatophyta</taxon>
        <taxon>Magnoliopsida</taxon>
        <taxon>eudicotyledons</taxon>
        <taxon>Gunneridae</taxon>
        <taxon>Pentapetalae</taxon>
        <taxon>asterids</taxon>
        <taxon>lamiids</taxon>
        <taxon>Lamiales</taxon>
        <taxon>Gesneriaceae</taxon>
        <taxon>Didymocarpoideae</taxon>
        <taxon>Trichosporeae</taxon>
        <taxon>Loxocarpinae</taxon>
        <taxon>Dorcoceras</taxon>
    </lineage>
</organism>
<evidence type="ECO:0000313" key="1">
    <source>
        <dbReference type="EMBL" id="KZV42569.1"/>
    </source>
</evidence>
<protein>
    <submittedName>
        <fullName evidence="1">Uncharacterized protein</fullName>
    </submittedName>
</protein>
<gene>
    <name evidence="1" type="ORF">F511_11870</name>
</gene>
<reference evidence="1 2" key="1">
    <citation type="journal article" date="2015" name="Proc. Natl. Acad. Sci. U.S.A.">
        <title>The resurrection genome of Boea hygrometrica: A blueprint for survival of dehydration.</title>
        <authorList>
            <person name="Xiao L."/>
            <person name="Yang G."/>
            <person name="Zhang L."/>
            <person name="Yang X."/>
            <person name="Zhao S."/>
            <person name="Ji Z."/>
            <person name="Zhou Q."/>
            <person name="Hu M."/>
            <person name="Wang Y."/>
            <person name="Chen M."/>
            <person name="Xu Y."/>
            <person name="Jin H."/>
            <person name="Xiao X."/>
            <person name="Hu G."/>
            <person name="Bao F."/>
            <person name="Hu Y."/>
            <person name="Wan P."/>
            <person name="Li L."/>
            <person name="Deng X."/>
            <person name="Kuang T."/>
            <person name="Xiang C."/>
            <person name="Zhu J.K."/>
            <person name="Oliver M.J."/>
            <person name="He Y."/>
        </authorList>
    </citation>
    <scope>NUCLEOTIDE SEQUENCE [LARGE SCALE GENOMIC DNA]</scope>
    <source>
        <strain evidence="2">cv. XS01</strain>
    </source>
</reference>
<keyword evidence="2" id="KW-1185">Reference proteome</keyword>
<dbReference type="Proteomes" id="UP000250235">
    <property type="component" value="Unassembled WGS sequence"/>
</dbReference>